<evidence type="ECO:0000259" key="1">
    <source>
        <dbReference type="Pfam" id="PF13456"/>
    </source>
</evidence>
<dbReference type="AlphaFoldDB" id="A0A7J9MK26"/>
<organism evidence="2 3">
    <name type="scientific">Gossypium schwendimanii</name>
    <name type="common">Cotton</name>
    <dbReference type="NCBI Taxonomy" id="34291"/>
    <lineage>
        <taxon>Eukaryota</taxon>
        <taxon>Viridiplantae</taxon>
        <taxon>Streptophyta</taxon>
        <taxon>Embryophyta</taxon>
        <taxon>Tracheophyta</taxon>
        <taxon>Spermatophyta</taxon>
        <taxon>Magnoliopsida</taxon>
        <taxon>eudicotyledons</taxon>
        <taxon>Gunneridae</taxon>
        <taxon>Pentapetalae</taxon>
        <taxon>rosids</taxon>
        <taxon>malvids</taxon>
        <taxon>Malvales</taxon>
        <taxon>Malvaceae</taxon>
        <taxon>Malvoideae</taxon>
        <taxon>Gossypium</taxon>
    </lineage>
</organism>
<protein>
    <recommendedName>
        <fullName evidence="1">RNase H type-1 domain-containing protein</fullName>
    </recommendedName>
</protein>
<comment type="caution">
    <text evidence="2">The sequence shown here is derived from an EMBL/GenBank/DDBJ whole genome shotgun (WGS) entry which is preliminary data.</text>
</comment>
<dbReference type="Pfam" id="PF13456">
    <property type="entry name" value="RVT_3"/>
    <property type="match status" value="1"/>
</dbReference>
<accession>A0A7J9MK26</accession>
<dbReference type="OrthoDB" id="10377639at2759"/>
<keyword evidence="3" id="KW-1185">Reference proteome</keyword>
<proteinExistence type="predicted"/>
<dbReference type="Proteomes" id="UP000593576">
    <property type="component" value="Unassembled WGS sequence"/>
</dbReference>
<feature type="domain" description="RNase H type-1" evidence="1">
    <location>
        <begin position="1"/>
        <end position="28"/>
    </location>
</feature>
<dbReference type="GO" id="GO:0003676">
    <property type="term" value="F:nucleic acid binding"/>
    <property type="evidence" value="ECO:0007669"/>
    <property type="project" value="InterPro"/>
</dbReference>
<name>A0A7J9MK26_GOSSC</name>
<reference evidence="2 3" key="1">
    <citation type="journal article" date="2019" name="Genome Biol. Evol.">
        <title>Insights into the evolution of the New World diploid cottons (Gossypium, subgenus Houzingenia) based on genome sequencing.</title>
        <authorList>
            <person name="Grover C.E."/>
            <person name="Arick M.A. 2nd"/>
            <person name="Thrash A."/>
            <person name="Conover J.L."/>
            <person name="Sanders W.S."/>
            <person name="Peterson D.G."/>
            <person name="Frelichowski J.E."/>
            <person name="Scheffler J.A."/>
            <person name="Scheffler B.E."/>
            <person name="Wendel J.F."/>
        </authorList>
    </citation>
    <scope>NUCLEOTIDE SEQUENCE [LARGE SCALE GENOMIC DNA]</scope>
    <source>
        <strain evidence="2">1</strain>
        <tissue evidence="2">Leaf</tissue>
    </source>
</reference>
<evidence type="ECO:0000313" key="2">
    <source>
        <dbReference type="EMBL" id="MBA0871321.1"/>
    </source>
</evidence>
<dbReference type="InterPro" id="IPR002156">
    <property type="entry name" value="RNaseH_domain"/>
</dbReference>
<sequence length="88" mass="10074">MLKGFTSCRFEFVARESNVAAHAMASKAMKHLEDSFWVKEALLKVLELVNLDRRFHQPPNGKHRDMNSGVPGYAEELVKRDCQRSVNV</sequence>
<dbReference type="GO" id="GO:0004523">
    <property type="term" value="F:RNA-DNA hybrid ribonuclease activity"/>
    <property type="evidence" value="ECO:0007669"/>
    <property type="project" value="InterPro"/>
</dbReference>
<dbReference type="EMBL" id="JABFAF010000011">
    <property type="protein sequence ID" value="MBA0871321.1"/>
    <property type="molecule type" value="Genomic_DNA"/>
</dbReference>
<gene>
    <name evidence="2" type="ORF">Goshw_024220</name>
</gene>
<evidence type="ECO:0000313" key="3">
    <source>
        <dbReference type="Proteomes" id="UP000593576"/>
    </source>
</evidence>